<dbReference type="Pfam" id="PF13411">
    <property type="entry name" value="MerR_1"/>
    <property type="match status" value="1"/>
</dbReference>
<comment type="caution">
    <text evidence="8">The sequence shown here is derived from an EMBL/GenBank/DDBJ whole genome shotgun (WGS) entry which is preliminary data.</text>
</comment>
<dbReference type="InterPro" id="IPR000551">
    <property type="entry name" value="MerR-type_HTH_dom"/>
</dbReference>
<dbReference type="PANTHER" id="PTHR30055">
    <property type="entry name" value="HTH-TYPE TRANSCRIPTIONAL REGULATOR RUTR"/>
    <property type="match status" value="1"/>
</dbReference>
<evidence type="ECO:0000313" key="8">
    <source>
        <dbReference type="EMBL" id="MCY1004056.1"/>
    </source>
</evidence>
<evidence type="ECO:0000256" key="5">
    <source>
        <dbReference type="SAM" id="MobiDB-lite"/>
    </source>
</evidence>
<dbReference type="PRINTS" id="PR00455">
    <property type="entry name" value="HTHTETR"/>
</dbReference>
<dbReference type="SMART" id="SM00422">
    <property type="entry name" value="HTH_MERR"/>
    <property type="match status" value="1"/>
</dbReference>
<feature type="domain" description="HTH merR-type" evidence="6">
    <location>
        <begin position="1"/>
        <end position="69"/>
    </location>
</feature>
<organism evidence="8 9">
    <name type="scientific">Nannocystis pusilla</name>
    <dbReference type="NCBI Taxonomy" id="889268"/>
    <lineage>
        <taxon>Bacteria</taxon>
        <taxon>Pseudomonadati</taxon>
        <taxon>Myxococcota</taxon>
        <taxon>Polyangia</taxon>
        <taxon>Nannocystales</taxon>
        <taxon>Nannocystaceae</taxon>
        <taxon>Nannocystis</taxon>
    </lineage>
</organism>
<dbReference type="Gene3D" id="1.10.1660.10">
    <property type="match status" value="1"/>
</dbReference>
<dbReference type="GO" id="GO:0003700">
    <property type="term" value="F:DNA-binding transcription factor activity"/>
    <property type="evidence" value="ECO:0007669"/>
    <property type="project" value="TreeGrafter"/>
</dbReference>
<dbReference type="SUPFAM" id="SSF48498">
    <property type="entry name" value="Tetracyclin repressor-like, C-terminal domain"/>
    <property type="match status" value="1"/>
</dbReference>
<dbReference type="Pfam" id="PF00440">
    <property type="entry name" value="TetR_N"/>
    <property type="match status" value="1"/>
</dbReference>
<sequence length="275" mass="30742">MKIAELSRVSGTHRSTIHHYLDLGLLPRPETLGPRLHHFGDEHVERLREIKALRAQGLGLGEIHQRLATRLRPRTSRKRPRRRRDGASDRRAAILDAAARLFLERGFEGADVQAIARAAGVGKATVYQYFAGKSELFVECLDRLRFTLVPATTRAQLEAKMPLVDEARLRAQAVLSRFAGYRTMTNLLGAAAHGRDAEVAARARDALHRMVTNAEPSLRRAMAAGELRRGDTELWAYMLWGALMALGDRLALDDRYSQAEALAAYVDFMRRATAP</sequence>
<dbReference type="GO" id="GO:0000976">
    <property type="term" value="F:transcription cis-regulatory region binding"/>
    <property type="evidence" value="ECO:0007669"/>
    <property type="project" value="TreeGrafter"/>
</dbReference>
<dbReference type="EMBL" id="JAPNKE010000002">
    <property type="protein sequence ID" value="MCY1004056.1"/>
    <property type="molecule type" value="Genomic_DNA"/>
</dbReference>
<name>A0A9X3ENU8_9BACT</name>
<keyword evidence="1" id="KW-0805">Transcription regulation</keyword>
<feature type="compositionally biased region" description="Basic residues" evidence="5">
    <location>
        <begin position="70"/>
        <end position="84"/>
    </location>
</feature>
<dbReference type="PANTHER" id="PTHR30055:SF235">
    <property type="entry name" value="TRANSCRIPTIONAL REGULATORY PROTEIN"/>
    <property type="match status" value="1"/>
</dbReference>
<dbReference type="InterPro" id="IPR009057">
    <property type="entry name" value="Homeodomain-like_sf"/>
</dbReference>
<dbReference type="Gene3D" id="1.10.10.60">
    <property type="entry name" value="Homeodomain-like"/>
    <property type="match status" value="1"/>
</dbReference>
<keyword evidence="2 4" id="KW-0238">DNA-binding</keyword>
<dbReference type="Proteomes" id="UP001150924">
    <property type="component" value="Unassembled WGS sequence"/>
</dbReference>
<dbReference type="RefSeq" id="WP_267765583.1">
    <property type="nucleotide sequence ID" value="NZ_JAPNKE010000002.1"/>
</dbReference>
<evidence type="ECO:0000313" key="9">
    <source>
        <dbReference type="Proteomes" id="UP001150924"/>
    </source>
</evidence>
<feature type="region of interest" description="Disordered" evidence="5">
    <location>
        <begin position="70"/>
        <end position="89"/>
    </location>
</feature>
<accession>A0A9X3ENU8</accession>
<dbReference type="FunFam" id="1.10.10.60:FF:000141">
    <property type="entry name" value="TetR family transcriptional regulator"/>
    <property type="match status" value="1"/>
</dbReference>
<feature type="DNA-binding region" description="H-T-H motif" evidence="4">
    <location>
        <begin position="111"/>
        <end position="130"/>
    </location>
</feature>
<feature type="domain" description="HTH tetR-type" evidence="7">
    <location>
        <begin position="88"/>
        <end position="148"/>
    </location>
</feature>
<dbReference type="InterPro" id="IPR009061">
    <property type="entry name" value="DNA-bd_dom_put_sf"/>
</dbReference>
<evidence type="ECO:0000256" key="1">
    <source>
        <dbReference type="ARBA" id="ARBA00023015"/>
    </source>
</evidence>
<keyword evidence="9" id="KW-1185">Reference proteome</keyword>
<dbReference type="PROSITE" id="PS50937">
    <property type="entry name" value="HTH_MERR_2"/>
    <property type="match status" value="1"/>
</dbReference>
<evidence type="ECO:0000259" key="7">
    <source>
        <dbReference type="PROSITE" id="PS50977"/>
    </source>
</evidence>
<dbReference type="InterPro" id="IPR001647">
    <property type="entry name" value="HTH_TetR"/>
</dbReference>
<proteinExistence type="predicted"/>
<gene>
    <name evidence="8" type="ORF">OV079_00415</name>
</gene>
<evidence type="ECO:0000256" key="2">
    <source>
        <dbReference type="ARBA" id="ARBA00023125"/>
    </source>
</evidence>
<dbReference type="InterPro" id="IPR050109">
    <property type="entry name" value="HTH-type_TetR-like_transc_reg"/>
</dbReference>
<dbReference type="SUPFAM" id="SSF46689">
    <property type="entry name" value="Homeodomain-like"/>
    <property type="match status" value="1"/>
</dbReference>
<dbReference type="InterPro" id="IPR036271">
    <property type="entry name" value="Tet_transcr_reg_TetR-rel_C_sf"/>
</dbReference>
<evidence type="ECO:0000256" key="4">
    <source>
        <dbReference type="PROSITE-ProRule" id="PRU00335"/>
    </source>
</evidence>
<reference evidence="8" key="1">
    <citation type="submission" date="2022-11" db="EMBL/GenBank/DDBJ databases">
        <title>Minimal conservation of predation-associated metabolite biosynthetic gene clusters underscores biosynthetic potential of Myxococcota including descriptions for ten novel species: Archangium lansinium sp. nov., Myxococcus landrumus sp. nov., Nannocystis bai.</title>
        <authorList>
            <person name="Ahearne A."/>
            <person name="Stevens C."/>
            <person name="Phillips K."/>
        </authorList>
    </citation>
    <scope>NUCLEOTIDE SEQUENCE</scope>
    <source>
        <strain evidence="8">Na p29</strain>
    </source>
</reference>
<evidence type="ECO:0000259" key="6">
    <source>
        <dbReference type="PROSITE" id="PS50937"/>
    </source>
</evidence>
<evidence type="ECO:0000256" key="3">
    <source>
        <dbReference type="ARBA" id="ARBA00023163"/>
    </source>
</evidence>
<dbReference type="PROSITE" id="PS50977">
    <property type="entry name" value="HTH_TETR_2"/>
    <property type="match status" value="1"/>
</dbReference>
<keyword evidence="3" id="KW-0804">Transcription</keyword>
<dbReference type="SUPFAM" id="SSF46955">
    <property type="entry name" value="Putative DNA-binding domain"/>
    <property type="match status" value="1"/>
</dbReference>
<dbReference type="AlphaFoldDB" id="A0A9X3ENU8"/>
<protein>
    <submittedName>
        <fullName evidence="8">TetR family transcriptional regulator</fullName>
    </submittedName>
</protein>
<dbReference type="Gene3D" id="1.10.357.10">
    <property type="entry name" value="Tetracycline Repressor, domain 2"/>
    <property type="match status" value="1"/>
</dbReference>